<reference evidence="1 2" key="1">
    <citation type="submission" date="2018-08" db="EMBL/GenBank/DDBJ databases">
        <title>Pallidiluteibacterium maritimus gen. nov., sp. nov., isolated from coastal sediment.</title>
        <authorList>
            <person name="Zhou L.Y."/>
        </authorList>
    </citation>
    <scope>NUCLEOTIDE SEQUENCE [LARGE SCALE GENOMIC DNA]</scope>
    <source>
        <strain evidence="1 2">XSD2</strain>
    </source>
</reference>
<comment type="caution">
    <text evidence="1">The sequence shown here is derived from an EMBL/GenBank/DDBJ whole genome shotgun (WGS) entry which is preliminary data.</text>
</comment>
<evidence type="ECO:0000313" key="1">
    <source>
        <dbReference type="EMBL" id="RIJ48855.1"/>
    </source>
</evidence>
<organism evidence="1 2">
    <name type="scientific">Maribellus luteus</name>
    <dbReference type="NCBI Taxonomy" id="2305463"/>
    <lineage>
        <taxon>Bacteria</taxon>
        <taxon>Pseudomonadati</taxon>
        <taxon>Bacteroidota</taxon>
        <taxon>Bacteroidia</taxon>
        <taxon>Marinilabiliales</taxon>
        <taxon>Prolixibacteraceae</taxon>
        <taxon>Maribellus</taxon>
    </lineage>
</organism>
<dbReference type="SUPFAM" id="SSF51126">
    <property type="entry name" value="Pectin lyase-like"/>
    <property type="match status" value="1"/>
</dbReference>
<keyword evidence="2" id="KW-1185">Reference proteome</keyword>
<accession>A0A399T228</accession>
<dbReference type="EMBL" id="QWGR01000004">
    <property type="protein sequence ID" value="RIJ48855.1"/>
    <property type="molecule type" value="Genomic_DNA"/>
</dbReference>
<sequence length="342" mass="36663">MFLAFTGFAQKQIVVQNSTAQTFNDLNAAIAAASAGDTLYIPGGGFSVAAPVDKTLHWRGVGHYPDSTIATGHTQITNTVTFTGNCDNSTFEGIFFQYGANFGSAGNEATGIRIKYCRLDGTLNMRNNTDISGGNPDLNFKISESIITNINAYLGTNVRMEQNLIFGIAINFFQCLFINNSFNVSNSSSVFRDCDFCQFTNNVFSYHHGIDGNCSNCNFTNNIFQAALPYNPTTSSHTGSGNLYSVGVPNTYVAITGYVYQFSYENDYHLNPASTGTAEDGTTGVSIIGTATDGFDAGIYGTTLPYKDGAVPYAPHIRTATIDNEAVSGNLGVKITVAAQER</sequence>
<dbReference type="AlphaFoldDB" id="A0A399T228"/>
<protein>
    <recommendedName>
        <fullName evidence="3">Pectate lyase superfamily protein domain-containing protein</fullName>
    </recommendedName>
</protein>
<evidence type="ECO:0008006" key="3">
    <source>
        <dbReference type="Google" id="ProtNLM"/>
    </source>
</evidence>
<dbReference type="InterPro" id="IPR011050">
    <property type="entry name" value="Pectin_lyase_fold/virulence"/>
</dbReference>
<gene>
    <name evidence="1" type="ORF">D1614_10040</name>
</gene>
<evidence type="ECO:0000313" key="2">
    <source>
        <dbReference type="Proteomes" id="UP000265926"/>
    </source>
</evidence>
<dbReference type="Proteomes" id="UP000265926">
    <property type="component" value="Unassembled WGS sequence"/>
</dbReference>
<name>A0A399T228_9BACT</name>
<proteinExistence type="predicted"/>